<protein>
    <submittedName>
        <fullName evidence="2">DinB family protein</fullName>
    </submittedName>
</protein>
<evidence type="ECO:0000313" key="3">
    <source>
        <dbReference type="Proteomes" id="UP000675781"/>
    </source>
</evidence>
<reference evidence="2" key="1">
    <citation type="submission" date="2021-04" db="EMBL/GenBank/DDBJ databases">
        <title>Genome based classification of Actinospica acidithermotolerans sp. nov., an actinobacterium isolated from an Indonesian hot spring.</title>
        <authorList>
            <person name="Kusuma A.B."/>
            <person name="Putra K.E."/>
            <person name="Nafisah S."/>
            <person name="Loh J."/>
            <person name="Nouioui I."/>
            <person name="Goodfellow M."/>
        </authorList>
    </citation>
    <scope>NUCLEOTIDE SEQUENCE</scope>
    <source>
        <strain evidence="2">CSCA 57</strain>
    </source>
</reference>
<comment type="caution">
    <text evidence="2">The sequence shown here is derived from an EMBL/GenBank/DDBJ whole genome shotgun (WGS) entry which is preliminary data.</text>
</comment>
<accession>A0A941EPE2</accession>
<name>A0A941EPE2_9ACTN</name>
<dbReference type="InterPro" id="IPR007061">
    <property type="entry name" value="MST-like"/>
</dbReference>
<evidence type="ECO:0000256" key="1">
    <source>
        <dbReference type="SAM" id="MobiDB-lite"/>
    </source>
</evidence>
<evidence type="ECO:0000313" key="2">
    <source>
        <dbReference type="EMBL" id="MBR7834741.1"/>
    </source>
</evidence>
<dbReference type="AlphaFoldDB" id="A0A941EPE2"/>
<dbReference type="SUPFAM" id="SSF109854">
    <property type="entry name" value="DinB/YfiT-like putative metalloenzymes"/>
    <property type="match status" value="1"/>
</dbReference>
<organism evidence="2 3">
    <name type="scientific">Actinospica durhamensis</name>
    <dbReference type="NCBI Taxonomy" id="1508375"/>
    <lineage>
        <taxon>Bacteria</taxon>
        <taxon>Bacillati</taxon>
        <taxon>Actinomycetota</taxon>
        <taxon>Actinomycetes</taxon>
        <taxon>Catenulisporales</taxon>
        <taxon>Actinospicaceae</taxon>
        <taxon>Actinospica</taxon>
    </lineage>
</organism>
<dbReference type="Gene3D" id="1.20.120.450">
    <property type="entry name" value="dinb family like domain"/>
    <property type="match status" value="1"/>
</dbReference>
<feature type="compositionally biased region" description="Polar residues" evidence="1">
    <location>
        <begin position="1"/>
        <end position="11"/>
    </location>
</feature>
<dbReference type="EMBL" id="JAGSOG010000068">
    <property type="protein sequence ID" value="MBR7834741.1"/>
    <property type="molecule type" value="Genomic_DNA"/>
</dbReference>
<gene>
    <name evidence="2" type="ORF">KDL01_15810</name>
</gene>
<keyword evidence="3" id="KW-1185">Reference proteome</keyword>
<dbReference type="Pfam" id="PF04978">
    <property type="entry name" value="MST"/>
    <property type="match status" value="1"/>
</dbReference>
<feature type="region of interest" description="Disordered" evidence="1">
    <location>
        <begin position="1"/>
        <end position="24"/>
    </location>
</feature>
<sequence length="221" mass="24453">MTDTQTSQTGEGSAAQDGSGPSEAPAYDAKAVLHRYVKSASGALVWKLEGLDEYDVRRPLTATGLNLLGVVKHVAGVSAEYFGAVFDRPFPEPLPWYAEGAEENADFWATPDESREYITGLYHRAWEHADATIEALDLDATGHVSWWPAERNPVTLHQILVHMLAELNRHAGHADILREQLDHKAGLNQRNSNLPDHDEAWWTEYLERVEAAAKEASGQGE</sequence>
<dbReference type="RefSeq" id="WP_212529259.1">
    <property type="nucleotide sequence ID" value="NZ_JAGSOG010000068.1"/>
</dbReference>
<proteinExistence type="predicted"/>
<dbReference type="InterPro" id="IPR034660">
    <property type="entry name" value="DinB/YfiT-like"/>
</dbReference>
<dbReference type="Proteomes" id="UP000675781">
    <property type="component" value="Unassembled WGS sequence"/>
</dbReference>